<dbReference type="Gene3D" id="3.40.50.1100">
    <property type="match status" value="2"/>
</dbReference>
<reference evidence="7 8" key="1">
    <citation type="submission" date="2019-03" db="EMBL/GenBank/DDBJ databases">
        <title>Metabolic potential of uncultured bacteria and archaea associated with petroleum seepage in deep-sea sediments.</title>
        <authorList>
            <person name="Dong X."/>
            <person name="Hubert C."/>
        </authorList>
    </citation>
    <scope>NUCLEOTIDE SEQUENCE [LARGE SCALE GENOMIC DNA]</scope>
    <source>
        <strain evidence="7">E44_bin18</strain>
    </source>
</reference>
<feature type="modified residue" description="N6-(pyridoxal phosphate)lysine" evidence="5">
    <location>
        <position position="47"/>
    </location>
</feature>
<feature type="active site" description="Nucleophile" evidence="4">
    <location>
        <position position="74"/>
    </location>
</feature>
<dbReference type="SUPFAM" id="SSF53686">
    <property type="entry name" value="Tryptophan synthase beta subunit-like PLP-dependent enzymes"/>
    <property type="match status" value="1"/>
</dbReference>
<evidence type="ECO:0000313" key="7">
    <source>
        <dbReference type="EMBL" id="TET46126.1"/>
    </source>
</evidence>
<comment type="caution">
    <text evidence="7">The sequence shown here is derived from an EMBL/GenBank/DDBJ whole genome shotgun (WGS) entry which is preliminary data.</text>
</comment>
<dbReference type="Pfam" id="PF00291">
    <property type="entry name" value="PALP"/>
    <property type="match status" value="1"/>
</dbReference>
<evidence type="ECO:0000256" key="5">
    <source>
        <dbReference type="PIRSR" id="PIRSR006278-2"/>
    </source>
</evidence>
<evidence type="ECO:0000256" key="3">
    <source>
        <dbReference type="ARBA" id="ARBA00022898"/>
    </source>
</evidence>
<evidence type="ECO:0000256" key="1">
    <source>
        <dbReference type="ARBA" id="ARBA00001933"/>
    </source>
</evidence>
<dbReference type="InterPro" id="IPR001926">
    <property type="entry name" value="TrpB-like_PALP"/>
</dbReference>
<dbReference type="PANTHER" id="PTHR43780">
    <property type="entry name" value="1-AMINOCYCLOPROPANE-1-CARBOXYLATE DEAMINASE-RELATED"/>
    <property type="match status" value="1"/>
</dbReference>
<evidence type="ECO:0000256" key="4">
    <source>
        <dbReference type="PIRSR" id="PIRSR006278-1"/>
    </source>
</evidence>
<sequence length="328" mass="36009">MNYPPSISLALLPTRIEKLPRLAAELKEVELFLKRDDLTGCLNSGNKIRKLEFVLADALNQEADTLITCGGIQSNHSRATASVAARYGLQCILFLKGKETTSVEGNLLLDRLLGAQINVISEEEYIEIDHIMSSEAERLRSMGRKPYVIPEGASNWLGAMGYVRAAEEIRNQLDAARITVDFIVFACGSGGTHAGLLIGKKIFGLKARLLAVNVCQTPQHFIEKIYGICLEANSKLSLGLSFKKEEIEVVGGYVGDGYAKPYPQVIELINRVARTEGIVLDPVYTGKAMYGLLDLVSNGRIPRKSRVLFIHTGGIFSLFAYTEDLFPA</sequence>
<evidence type="ECO:0000313" key="8">
    <source>
        <dbReference type="Proteomes" id="UP000315525"/>
    </source>
</evidence>
<dbReference type="PIRSF" id="PIRSF006278">
    <property type="entry name" value="ACCD_DCysDesulf"/>
    <property type="match status" value="1"/>
</dbReference>
<gene>
    <name evidence="7" type="ORF">E3J62_05190</name>
</gene>
<name>A0A523UUB7_UNCT6</name>
<dbReference type="AlphaFoldDB" id="A0A523UUB7"/>
<dbReference type="EMBL" id="SOJN01000065">
    <property type="protein sequence ID" value="TET46126.1"/>
    <property type="molecule type" value="Genomic_DNA"/>
</dbReference>
<keyword evidence="3 5" id="KW-0663">Pyridoxal phosphate</keyword>
<organism evidence="7 8">
    <name type="scientific">candidate division TA06 bacterium</name>
    <dbReference type="NCBI Taxonomy" id="2250710"/>
    <lineage>
        <taxon>Bacteria</taxon>
        <taxon>Bacteria division TA06</taxon>
    </lineage>
</organism>
<dbReference type="InterPro" id="IPR027278">
    <property type="entry name" value="ACCD_DCysDesulf"/>
</dbReference>
<proteinExistence type="inferred from homology"/>
<protein>
    <submittedName>
        <fullName evidence="7">D-cysteine desulfhydrase family protein</fullName>
    </submittedName>
</protein>
<dbReference type="Proteomes" id="UP000315525">
    <property type="component" value="Unassembled WGS sequence"/>
</dbReference>
<comment type="similarity">
    <text evidence="2">Belongs to the ACC deaminase/D-cysteine desulfhydrase family.</text>
</comment>
<evidence type="ECO:0000259" key="6">
    <source>
        <dbReference type="Pfam" id="PF00291"/>
    </source>
</evidence>
<comment type="cofactor">
    <cofactor evidence="1">
        <name>pyridoxal 5'-phosphate</name>
        <dbReference type="ChEBI" id="CHEBI:597326"/>
    </cofactor>
</comment>
<dbReference type="NCBIfam" id="TIGR01275">
    <property type="entry name" value="ACC_deam_rel"/>
    <property type="match status" value="1"/>
</dbReference>
<dbReference type="PANTHER" id="PTHR43780:SF2">
    <property type="entry name" value="1-AMINOCYCLOPROPANE-1-CARBOXYLATE DEAMINASE-RELATED"/>
    <property type="match status" value="1"/>
</dbReference>
<evidence type="ECO:0000256" key="2">
    <source>
        <dbReference type="ARBA" id="ARBA00008639"/>
    </source>
</evidence>
<dbReference type="InterPro" id="IPR036052">
    <property type="entry name" value="TrpB-like_PALP_sf"/>
</dbReference>
<dbReference type="GO" id="GO:0019148">
    <property type="term" value="F:D-cysteine desulfhydrase activity"/>
    <property type="evidence" value="ECO:0007669"/>
    <property type="project" value="TreeGrafter"/>
</dbReference>
<accession>A0A523UUB7</accession>
<feature type="domain" description="Tryptophan synthase beta chain-like PALP" evidence="6">
    <location>
        <begin position="7"/>
        <end position="313"/>
    </location>
</feature>
<dbReference type="InterPro" id="IPR005966">
    <property type="entry name" value="D-Cys_desShydrase"/>
</dbReference>